<sequence length="241" mass="27480">MKTLTEDTYKANGERRIILISHSMGALMTTHFLQEQTQQWKDKHIAAHISLGGAYGGTIKAVKLYTIGDDVGVYVISSLKQREVQMTWSGVAYLMPSPLVFKPDEPFVEAFNKKFTVANIPDLFANLSCPDCFDMWNDTEPFNQNRFAHPGVDVYCLYGRGVDTVEKLIQNRDQKPGPPLILYGEGDGTVNLQSLQVCLRWNDTRSHKFFNHEYPHTNHQQIMTDPKIIQDIFAIIDQIEK</sequence>
<dbReference type="InterPro" id="IPR029058">
    <property type="entry name" value="AB_hydrolase_fold"/>
</dbReference>
<dbReference type="SMR" id="A0A482XTX3"/>
<dbReference type="InParanoid" id="A0A482XTX3"/>
<gene>
    <name evidence="1" type="ORF">LSTR_LSTR002867</name>
</gene>
<dbReference type="InterPro" id="IPR003386">
    <property type="entry name" value="LACT/PDAT_acylTrfase"/>
</dbReference>
<dbReference type="STRING" id="195883.A0A482XTX3"/>
<dbReference type="Gene3D" id="3.40.50.1820">
    <property type="entry name" value="alpha/beta hydrolase"/>
    <property type="match status" value="2"/>
</dbReference>
<dbReference type="Pfam" id="PF02450">
    <property type="entry name" value="LCAT"/>
    <property type="match status" value="2"/>
</dbReference>
<comment type="caution">
    <text evidence="1">The sequence shown here is derived from an EMBL/GenBank/DDBJ whole genome shotgun (WGS) entry which is preliminary data.</text>
</comment>
<protein>
    <submittedName>
        <fullName evidence="1">Uncharacterized protein</fullName>
    </submittedName>
</protein>
<dbReference type="EMBL" id="QKKF02000132">
    <property type="protein sequence ID" value="RZF49246.1"/>
    <property type="molecule type" value="Genomic_DNA"/>
</dbReference>
<evidence type="ECO:0000313" key="1">
    <source>
        <dbReference type="EMBL" id="RZF49246.1"/>
    </source>
</evidence>
<dbReference type="GO" id="GO:0008374">
    <property type="term" value="F:O-acyltransferase activity"/>
    <property type="evidence" value="ECO:0007669"/>
    <property type="project" value="InterPro"/>
</dbReference>
<dbReference type="Proteomes" id="UP000291343">
    <property type="component" value="Unassembled WGS sequence"/>
</dbReference>
<accession>A0A482XTX3</accession>
<organism evidence="1 2">
    <name type="scientific">Laodelphax striatellus</name>
    <name type="common">Small brown planthopper</name>
    <name type="synonym">Delphax striatella</name>
    <dbReference type="NCBI Taxonomy" id="195883"/>
    <lineage>
        <taxon>Eukaryota</taxon>
        <taxon>Metazoa</taxon>
        <taxon>Ecdysozoa</taxon>
        <taxon>Arthropoda</taxon>
        <taxon>Hexapoda</taxon>
        <taxon>Insecta</taxon>
        <taxon>Pterygota</taxon>
        <taxon>Neoptera</taxon>
        <taxon>Paraneoptera</taxon>
        <taxon>Hemiptera</taxon>
        <taxon>Auchenorrhyncha</taxon>
        <taxon>Fulgoroidea</taxon>
        <taxon>Delphacidae</taxon>
        <taxon>Criomorphinae</taxon>
        <taxon>Laodelphax</taxon>
    </lineage>
</organism>
<dbReference type="AlphaFoldDB" id="A0A482XTX3"/>
<keyword evidence="2" id="KW-1185">Reference proteome</keyword>
<dbReference type="GO" id="GO:0006629">
    <property type="term" value="P:lipid metabolic process"/>
    <property type="evidence" value="ECO:0007669"/>
    <property type="project" value="InterPro"/>
</dbReference>
<dbReference type="OrthoDB" id="190846at2759"/>
<dbReference type="PANTHER" id="PTHR11440">
    <property type="entry name" value="LECITHIN-CHOLESTEROL ACYLTRANSFERASE-RELATED"/>
    <property type="match status" value="1"/>
</dbReference>
<evidence type="ECO:0000313" key="2">
    <source>
        <dbReference type="Proteomes" id="UP000291343"/>
    </source>
</evidence>
<name>A0A482XTX3_LAOST</name>
<dbReference type="SUPFAM" id="SSF53474">
    <property type="entry name" value="alpha/beta-Hydrolases"/>
    <property type="match status" value="1"/>
</dbReference>
<reference evidence="1 2" key="1">
    <citation type="journal article" date="2017" name="Gigascience">
        <title>Genome sequence of the small brown planthopper, Laodelphax striatellus.</title>
        <authorList>
            <person name="Zhu J."/>
            <person name="Jiang F."/>
            <person name="Wang X."/>
            <person name="Yang P."/>
            <person name="Bao Y."/>
            <person name="Zhao W."/>
            <person name="Wang W."/>
            <person name="Lu H."/>
            <person name="Wang Q."/>
            <person name="Cui N."/>
            <person name="Li J."/>
            <person name="Chen X."/>
            <person name="Luo L."/>
            <person name="Yu J."/>
            <person name="Kang L."/>
            <person name="Cui F."/>
        </authorList>
    </citation>
    <scope>NUCLEOTIDE SEQUENCE [LARGE SCALE GENOMIC DNA]</scope>
    <source>
        <strain evidence="1">Lst14</strain>
    </source>
</reference>
<proteinExistence type="predicted"/>